<evidence type="ECO:0000256" key="5">
    <source>
        <dbReference type="ARBA" id="ARBA00023136"/>
    </source>
</evidence>
<evidence type="ECO:0000256" key="3">
    <source>
        <dbReference type="ARBA" id="ARBA00022692"/>
    </source>
</evidence>
<dbReference type="PANTHER" id="PTHR33596">
    <property type="entry name" value="COLD-REGULATED 413 PLASMA MEMBRANE PROTEIN 2"/>
    <property type="match status" value="1"/>
</dbReference>
<protein>
    <submittedName>
        <fullName evidence="7">Cold-regulated 413 protein</fullName>
    </submittedName>
</protein>
<sequence length="128" mass="13884">MLARGTAVQKSFLVPLFALQAPPSIISWIKGEYGAWAAFLALSCLFFFITGELELPFVALLLVLIAPYQVMSLRGTKESTIVLLAIAGYSAFQHFPRAGSLQKAFDRGSIVATIAIICVIAIPCLFLF</sequence>
<feature type="transmembrane region" description="Helical" evidence="6">
    <location>
        <begin position="108"/>
        <end position="127"/>
    </location>
</feature>
<keyword evidence="8" id="KW-1185">Reference proteome</keyword>
<keyword evidence="4 6" id="KW-1133">Transmembrane helix</keyword>
<keyword evidence="5 6" id="KW-0472">Membrane</keyword>
<feature type="transmembrane region" description="Helical" evidence="6">
    <location>
        <begin position="35"/>
        <end position="68"/>
    </location>
</feature>
<evidence type="ECO:0000256" key="2">
    <source>
        <dbReference type="ARBA" id="ARBA00005852"/>
    </source>
</evidence>
<feature type="transmembrane region" description="Helical" evidence="6">
    <location>
        <begin position="12"/>
        <end position="29"/>
    </location>
</feature>
<evidence type="ECO:0000256" key="4">
    <source>
        <dbReference type="ARBA" id="ARBA00022989"/>
    </source>
</evidence>
<reference evidence="7 8" key="1">
    <citation type="submission" date="2023-12" db="EMBL/GenBank/DDBJ databases">
        <title>A high-quality genome assembly for Dillenia turbinata (Dilleniales).</title>
        <authorList>
            <person name="Chanderbali A."/>
        </authorList>
    </citation>
    <scope>NUCLEOTIDE SEQUENCE [LARGE SCALE GENOMIC DNA]</scope>
    <source>
        <strain evidence="7">LSX21</strain>
        <tissue evidence="7">Leaf</tissue>
    </source>
</reference>
<dbReference type="EMBL" id="JBAMMX010000023">
    <property type="protein sequence ID" value="KAK6917236.1"/>
    <property type="molecule type" value="Genomic_DNA"/>
</dbReference>
<dbReference type="Pfam" id="PF05562">
    <property type="entry name" value="WCOR413"/>
    <property type="match status" value="1"/>
</dbReference>
<feature type="transmembrane region" description="Helical" evidence="6">
    <location>
        <begin position="80"/>
        <end position="96"/>
    </location>
</feature>
<dbReference type="PANTHER" id="PTHR33596:SF17">
    <property type="entry name" value="COLD-REGULATED 413 INNER MEMBRANE PROTEIN 1, CHLOROPLASTIC-RELATED"/>
    <property type="match status" value="1"/>
</dbReference>
<accession>A0AAN8YXZ0</accession>
<name>A0AAN8YXZ0_9MAGN</name>
<comment type="similarity">
    <text evidence="2">Belongs to the Cold-regulated 413 protein family.</text>
</comment>
<comment type="caution">
    <text evidence="7">The sequence shown here is derived from an EMBL/GenBank/DDBJ whole genome shotgun (WGS) entry which is preliminary data.</text>
</comment>
<evidence type="ECO:0000256" key="1">
    <source>
        <dbReference type="ARBA" id="ARBA00004141"/>
    </source>
</evidence>
<dbReference type="InterPro" id="IPR008892">
    <property type="entry name" value="COR413"/>
</dbReference>
<evidence type="ECO:0000313" key="8">
    <source>
        <dbReference type="Proteomes" id="UP001370490"/>
    </source>
</evidence>
<dbReference type="Proteomes" id="UP001370490">
    <property type="component" value="Unassembled WGS sequence"/>
</dbReference>
<keyword evidence="3 6" id="KW-0812">Transmembrane</keyword>
<dbReference type="AlphaFoldDB" id="A0AAN8YXZ0"/>
<organism evidence="7 8">
    <name type="scientific">Dillenia turbinata</name>
    <dbReference type="NCBI Taxonomy" id="194707"/>
    <lineage>
        <taxon>Eukaryota</taxon>
        <taxon>Viridiplantae</taxon>
        <taxon>Streptophyta</taxon>
        <taxon>Embryophyta</taxon>
        <taxon>Tracheophyta</taxon>
        <taxon>Spermatophyta</taxon>
        <taxon>Magnoliopsida</taxon>
        <taxon>eudicotyledons</taxon>
        <taxon>Gunneridae</taxon>
        <taxon>Pentapetalae</taxon>
        <taxon>Dilleniales</taxon>
        <taxon>Dilleniaceae</taxon>
        <taxon>Dillenia</taxon>
    </lineage>
</organism>
<proteinExistence type="inferred from homology"/>
<dbReference type="GO" id="GO:0016020">
    <property type="term" value="C:membrane"/>
    <property type="evidence" value="ECO:0007669"/>
    <property type="project" value="UniProtKB-SubCell"/>
</dbReference>
<comment type="subcellular location">
    <subcellularLocation>
        <location evidence="1">Membrane</location>
        <topology evidence="1">Multi-pass membrane protein</topology>
    </subcellularLocation>
</comment>
<gene>
    <name evidence="7" type="ORF">RJ641_017987</name>
</gene>
<evidence type="ECO:0000256" key="6">
    <source>
        <dbReference type="SAM" id="Phobius"/>
    </source>
</evidence>
<evidence type="ECO:0000313" key="7">
    <source>
        <dbReference type="EMBL" id="KAK6917236.1"/>
    </source>
</evidence>